<sequence>EGKPHVRFDEGGAGKVKGGLPPSNEISVLYSTSCLYAIGAVDEYGLRIGFASKAALCAQVYRSFFQRPAKVQFDSGNNLHRENQTAWGAV</sequence>
<feature type="compositionally biased region" description="Basic and acidic residues" evidence="1">
    <location>
        <begin position="1"/>
        <end position="12"/>
    </location>
</feature>
<feature type="region of interest" description="Disordered" evidence="1">
    <location>
        <begin position="1"/>
        <end position="21"/>
    </location>
</feature>
<evidence type="ECO:0000313" key="2">
    <source>
        <dbReference type="EMBL" id="MFC5471060.1"/>
    </source>
</evidence>
<keyword evidence="3" id="KW-1185">Reference proteome</keyword>
<name>A0ABW0LZ31_9BACL</name>
<proteinExistence type="predicted"/>
<dbReference type="RefSeq" id="WP_209745985.1">
    <property type="nucleotide sequence ID" value="NZ_JBHSMH010000090.1"/>
</dbReference>
<reference evidence="3" key="1">
    <citation type="journal article" date="2019" name="Int. J. Syst. Evol. Microbiol.">
        <title>The Global Catalogue of Microorganisms (GCM) 10K type strain sequencing project: providing services to taxonomists for standard genome sequencing and annotation.</title>
        <authorList>
            <consortium name="The Broad Institute Genomics Platform"/>
            <consortium name="The Broad Institute Genome Sequencing Center for Infectious Disease"/>
            <person name="Wu L."/>
            <person name="Ma J."/>
        </authorList>
    </citation>
    <scope>NUCLEOTIDE SEQUENCE [LARGE SCALE GENOMIC DNA]</scope>
    <source>
        <strain evidence="3">CCUG 57113</strain>
    </source>
</reference>
<feature type="non-terminal residue" evidence="2">
    <location>
        <position position="1"/>
    </location>
</feature>
<evidence type="ECO:0000313" key="3">
    <source>
        <dbReference type="Proteomes" id="UP001596105"/>
    </source>
</evidence>
<organism evidence="2 3">
    <name type="scientific">Cohnella suwonensis</name>
    <dbReference type="NCBI Taxonomy" id="696072"/>
    <lineage>
        <taxon>Bacteria</taxon>
        <taxon>Bacillati</taxon>
        <taxon>Bacillota</taxon>
        <taxon>Bacilli</taxon>
        <taxon>Bacillales</taxon>
        <taxon>Paenibacillaceae</taxon>
        <taxon>Cohnella</taxon>
    </lineage>
</organism>
<protein>
    <submittedName>
        <fullName evidence="2">Uncharacterized protein</fullName>
    </submittedName>
</protein>
<comment type="caution">
    <text evidence="2">The sequence shown here is derived from an EMBL/GenBank/DDBJ whole genome shotgun (WGS) entry which is preliminary data.</text>
</comment>
<dbReference type="Proteomes" id="UP001596105">
    <property type="component" value="Unassembled WGS sequence"/>
</dbReference>
<gene>
    <name evidence="2" type="ORF">ACFPPD_20430</name>
</gene>
<accession>A0ABW0LZ31</accession>
<dbReference type="EMBL" id="JBHSMH010000090">
    <property type="protein sequence ID" value="MFC5471060.1"/>
    <property type="molecule type" value="Genomic_DNA"/>
</dbReference>
<evidence type="ECO:0000256" key="1">
    <source>
        <dbReference type="SAM" id="MobiDB-lite"/>
    </source>
</evidence>